<organism evidence="1">
    <name type="scientific">Pithovirus LCDPAC01</name>
    <dbReference type="NCBI Taxonomy" id="2506600"/>
    <lineage>
        <taxon>Viruses</taxon>
        <taxon>Pithoviruses</taxon>
    </lineage>
</organism>
<evidence type="ECO:0000313" key="1">
    <source>
        <dbReference type="EMBL" id="QBK84689.1"/>
    </source>
</evidence>
<dbReference type="EMBL" id="MK500286">
    <property type="protein sequence ID" value="QBK84689.1"/>
    <property type="molecule type" value="Genomic_DNA"/>
</dbReference>
<accession>A0A481YN32</accession>
<sequence length="175" mass="20416">MIIVGIHLYSMPAPVYLDKSTSLSWLRTFESLSKNNKCIAFLREPNYSKTMVSPIRGVYYNFYNYTRVVLLEKIVEIRPDVILYNACNYDQTVDLILRIKDELPSTTHIFRCHHEFRSVVSDKILKTLIKSCDISILPIESDLKYMGNVTSYCLPFCSDITPFKSNCERFIDFIE</sequence>
<evidence type="ECO:0008006" key="2">
    <source>
        <dbReference type="Google" id="ProtNLM"/>
    </source>
</evidence>
<protein>
    <recommendedName>
        <fullName evidence="2">Glycosyltransferase</fullName>
    </recommendedName>
</protein>
<proteinExistence type="predicted"/>
<reference evidence="1" key="1">
    <citation type="journal article" date="2019" name="MBio">
        <title>Virus Genomes from Deep Sea Sediments Expand the Ocean Megavirome and Support Independent Origins of Viral Gigantism.</title>
        <authorList>
            <person name="Backstrom D."/>
            <person name="Yutin N."/>
            <person name="Jorgensen S.L."/>
            <person name="Dharamshi J."/>
            <person name="Homa F."/>
            <person name="Zaremba-Niedwiedzka K."/>
            <person name="Spang A."/>
            <person name="Wolf Y.I."/>
            <person name="Koonin E.V."/>
            <person name="Ettema T.J."/>
        </authorList>
    </citation>
    <scope>NUCLEOTIDE SEQUENCE</scope>
</reference>
<name>A0A481YN32_9VIRU</name>
<gene>
    <name evidence="1" type="ORF">LCDPAC01_01700</name>
</gene>